<reference evidence="1" key="1">
    <citation type="journal article" date="2013" name="Genome Announc.">
        <title>Draft Genome Sequence of Loktanella cinnabarina LL-001T, Isolated from Deep-Sea Floor Sediment.</title>
        <authorList>
            <person name="Nishi S."/>
            <person name="Tsubouchi T."/>
            <person name="Takaki Y."/>
            <person name="Koyanagi R."/>
            <person name="Satoh N."/>
            <person name="Maruyama T."/>
            <person name="Hatada Y."/>
        </authorList>
    </citation>
    <scope>NUCLEOTIDE SEQUENCE [LARGE SCALE GENOMIC DNA]</scope>
    <source>
        <strain evidence="1">LL-001</strain>
    </source>
</reference>
<name>U3ANY9_9RHOB</name>
<protein>
    <submittedName>
        <fullName evidence="1">Uncharacterized protein</fullName>
    </submittedName>
</protein>
<gene>
    <name evidence="1" type="ORF">MBELCI_2500</name>
</gene>
<evidence type="ECO:0000313" key="1">
    <source>
        <dbReference type="EMBL" id="GAD56448.1"/>
    </source>
</evidence>
<comment type="caution">
    <text evidence="1">The sequence shown here is derived from an EMBL/GenBank/DDBJ whole genome shotgun (WGS) entry which is preliminary data.</text>
</comment>
<sequence length="61" mass="7131">MGRARCTELCQIHDRLSFSLGAVKEKTSAGSMRYRRSCDRRNVDLGRNPSRECRRRFACHE</sequence>
<evidence type="ECO:0000313" key="2">
    <source>
        <dbReference type="Proteomes" id="UP000016566"/>
    </source>
</evidence>
<keyword evidence="2" id="KW-1185">Reference proteome</keyword>
<organism evidence="1 2">
    <name type="scientific">Limimaricola cinnabarinus LL-001</name>
    <dbReference type="NCBI Taxonomy" id="1337093"/>
    <lineage>
        <taxon>Bacteria</taxon>
        <taxon>Pseudomonadati</taxon>
        <taxon>Pseudomonadota</taxon>
        <taxon>Alphaproteobacteria</taxon>
        <taxon>Rhodobacterales</taxon>
        <taxon>Paracoccaceae</taxon>
        <taxon>Limimaricola</taxon>
    </lineage>
</organism>
<dbReference type="EMBL" id="BATB01000037">
    <property type="protein sequence ID" value="GAD56448.1"/>
    <property type="molecule type" value="Genomic_DNA"/>
</dbReference>
<accession>U3ANY9</accession>
<dbReference type="Proteomes" id="UP000016566">
    <property type="component" value="Unassembled WGS sequence"/>
</dbReference>
<dbReference type="AlphaFoldDB" id="U3ANY9"/>
<proteinExistence type="predicted"/>